<dbReference type="AlphaFoldDB" id="A0A5A7NC83"/>
<reference evidence="2 3" key="1">
    <citation type="submission" date="2019-09" db="EMBL/GenBank/DDBJ databases">
        <title>NBRP : Genome information of microbial organism related human and environment.</title>
        <authorList>
            <person name="Hattori M."/>
            <person name="Oshima K."/>
            <person name="Inaba H."/>
            <person name="Suda W."/>
            <person name="Sakamoto M."/>
            <person name="Iino T."/>
            <person name="Kitahara M."/>
            <person name="Oshida Y."/>
            <person name="Iida T."/>
            <person name="Kudo T."/>
            <person name="Itoh T."/>
            <person name="Ohkuma M."/>
        </authorList>
    </citation>
    <scope>NUCLEOTIDE SEQUENCE [LARGE SCALE GENOMIC DNA]</scope>
    <source>
        <strain evidence="2 3">Q-1</strain>
    </source>
</reference>
<dbReference type="CDD" id="cd02440">
    <property type="entry name" value="AdoMet_MTases"/>
    <property type="match status" value="1"/>
</dbReference>
<dbReference type="Pfam" id="PF13649">
    <property type="entry name" value="Methyltransf_25"/>
    <property type="match status" value="1"/>
</dbReference>
<dbReference type="EMBL" id="BKCN01000021">
    <property type="protein sequence ID" value="GER05324.1"/>
    <property type="molecule type" value="Genomic_DNA"/>
</dbReference>
<evidence type="ECO:0000313" key="2">
    <source>
        <dbReference type="EMBL" id="GER05324.1"/>
    </source>
</evidence>
<dbReference type="RefSeq" id="WP_042086947.1">
    <property type="nucleotide sequence ID" value="NZ_BKCN01000021.1"/>
</dbReference>
<accession>A0A5A7NC83</accession>
<evidence type="ECO:0000313" key="3">
    <source>
        <dbReference type="Proteomes" id="UP000324996"/>
    </source>
</evidence>
<keyword evidence="3" id="KW-1185">Reference proteome</keyword>
<dbReference type="Gene3D" id="3.40.50.150">
    <property type="entry name" value="Vaccinia Virus protein VP39"/>
    <property type="match status" value="1"/>
</dbReference>
<dbReference type="InterPro" id="IPR029063">
    <property type="entry name" value="SAM-dependent_MTases_sf"/>
</dbReference>
<gene>
    <name evidence="2" type="ORF">JCM17846_30060</name>
</gene>
<evidence type="ECO:0000259" key="1">
    <source>
        <dbReference type="Pfam" id="PF13649"/>
    </source>
</evidence>
<dbReference type="InterPro" id="IPR041698">
    <property type="entry name" value="Methyltransf_25"/>
</dbReference>
<dbReference type="Proteomes" id="UP000324996">
    <property type="component" value="Unassembled WGS sequence"/>
</dbReference>
<protein>
    <recommendedName>
        <fullName evidence="1">Methyltransferase domain-containing protein</fullName>
    </recommendedName>
</protein>
<sequence>MISNSHHQSWAWDLYWKADRLQSCVPQNSTGSGDAAVALDAAWMAWFASLPNQTRLLDVGTGNGALAALAVKSARERKVDFTIDAVDAADIDPVQYVKTGGEALQNVRFHPRTLMQKLPFDDGTFTAISGQYALEYAPIDEAVPEILRVLAPRGAFRFLIHAKDSVLMTHSSQQMAQLQMIEDSGLIALMREQIPAIKDMEQRVQHIRASGTLNAHDSHALEAKAREASQSLAIAVARLVRDGTALGAGDIFKAFMESAGWLFEQRHKLDDAAIKALIDEIDLKRAARHQRLSALLAAAHDEDQGRALHDLFARYGRHRHGGGRVAISPAIFGTQQIKLGWWLTGNRS</sequence>
<organism evidence="2 3">
    <name type="scientific">Iodidimonas nitroreducens</name>
    <dbReference type="NCBI Taxonomy" id="1236968"/>
    <lineage>
        <taxon>Bacteria</taxon>
        <taxon>Pseudomonadati</taxon>
        <taxon>Pseudomonadota</taxon>
        <taxon>Alphaproteobacteria</taxon>
        <taxon>Iodidimonadales</taxon>
        <taxon>Iodidimonadaceae</taxon>
        <taxon>Iodidimonas</taxon>
    </lineage>
</organism>
<comment type="caution">
    <text evidence="2">The sequence shown here is derived from an EMBL/GenBank/DDBJ whole genome shotgun (WGS) entry which is preliminary data.</text>
</comment>
<proteinExistence type="predicted"/>
<name>A0A5A7NC83_9PROT</name>
<feature type="domain" description="Methyltransferase" evidence="1">
    <location>
        <begin position="57"/>
        <end position="154"/>
    </location>
</feature>
<dbReference type="SUPFAM" id="SSF53335">
    <property type="entry name" value="S-adenosyl-L-methionine-dependent methyltransferases"/>
    <property type="match status" value="1"/>
</dbReference>